<keyword evidence="6" id="KW-1185">Reference proteome</keyword>
<evidence type="ECO:0000256" key="3">
    <source>
        <dbReference type="SAM" id="SignalP"/>
    </source>
</evidence>
<gene>
    <name evidence="5" type="primary">pilF</name>
    <name evidence="5" type="ORF">GCM10009332_01520</name>
</gene>
<dbReference type="InterPro" id="IPR055430">
    <property type="entry name" value="HAT_Syf1_CNRKL1_C"/>
</dbReference>
<dbReference type="Pfam" id="PF23231">
    <property type="entry name" value="HAT_Syf1_CNRKL1_C"/>
    <property type="match status" value="1"/>
</dbReference>
<dbReference type="InterPro" id="IPR011990">
    <property type="entry name" value="TPR-like_helical_dom_sf"/>
</dbReference>
<keyword evidence="1" id="KW-0677">Repeat</keyword>
<reference evidence="5" key="2">
    <citation type="submission" date="2020-09" db="EMBL/GenBank/DDBJ databases">
        <authorList>
            <person name="Sun Q."/>
            <person name="Ohkuma M."/>
        </authorList>
    </citation>
    <scope>NUCLEOTIDE SEQUENCE</scope>
    <source>
        <strain evidence="5">JCM 30804</strain>
    </source>
</reference>
<dbReference type="InterPro" id="IPR019734">
    <property type="entry name" value="TPR_rpt"/>
</dbReference>
<dbReference type="Proteomes" id="UP000613743">
    <property type="component" value="Unassembled WGS sequence"/>
</dbReference>
<feature type="signal peptide" evidence="3">
    <location>
        <begin position="1"/>
        <end position="22"/>
    </location>
</feature>
<sequence>MKQGLPQICLMLTLAVSMTACVTERTYTGTDIPVSQRTFDKELAARDRLNLGLTYLRKGNSVQAKFNLDKAEEYAPYLEDVHVAKAYYFQTVGEVIRAEEAYEKAISLSTATGNSYNNFGVFLCQQKKYEKSEKMFLAAINIPKYTRIGSSYENLGLCSKEAGHIEKARQYFEMALKYEPRRQSTLLELIDMEMDAQQYTMAKRQLERYHSVAQQSAQSLALAIEIEQGLNDLIAASRFGLILLAKFPQSPQALQYKTSLQQ</sequence>
<reference evidence="5" key="1">
    <citation type="journal article" date="2014" name="Int. J. Syst. Evol. Microbiol.">
        <title>Complete genome sequence of Corynebacterium casei LMG S-19264T (=DSM 44701T), isolated from a smear-ripened cheese.</title>
        <authorList>
            <consortium name="US DOE Joint Genome Institute (JGI-PGF)"/>
            <person name="Walter F."/>
            <person name="Albersmeier A."/>
            <person name="Kalinowski J."/>
            <person name="Ruckert C."/>
        </authorList>
    </citation>
    <scope>NUCLEOTIDE SEQUENCE</scope>
    <source>
        <strain evidence="5">JCM 30804</strain>
    </source>
</reference>
<dbReference type="PROSITE" id="PS50005">
    <property type="entry name" value="TPR"/>
    <property type="match status" value="1"/>
</dbReference>
<dbReference type="EMBL" id="BMPZ01000001">
    <property type="protein sequence ID" value="GGI68016.1"/>
    <property type="molecule type" value="Genomic_DNA"/>
</dbReference>
<evidence type="ECO:0000256" key="1">
    <source>
        <dbReference type="ARBA" id="ARBA00022737"/>
    </source>
</evidence>
<dbReference type="PANTHER" id="PTHR44395:SF1">
    <property type="entry name" value="PROTEIN O-MANNOSYL-TRANSFERASE TMTC3"/>
    <property type="match status" value="1"/>
</dbReference>
<dbReference type="AlphaFoldDB" id="A0A917JK02"/>
<accession>A0A917JK02</accession>
<feature type="repeat" description="TPR" evidence="2">
    <location>
        <begin position="149"/>
        <end position="182"/>
    </location>
</feature>
<organism evidence="5 6">
    <name type="scientific">Shewanella gelidii</name>
    <dbReference type="NCBI Taxonomy" id="1642821"/>
    <lineage>
        <taxon>Bacteria</taxon>
        <taxon>Pseudomonadati</taxon>
        <taxon>Pseudomonadota</taxon>
        <taxon>Gammaproteobacteria</taxon>
        <taxon>Alteromonadales</taxon>
        <taxon>Shewanellaceae</taxon>
        <taxon>Shewanella</taxon>
    </lineage>
</organism>
<dbReference type="NCBIfam" id="TIGR02521">
    <property type="entry name" value="type_IV_pilW"/>
    <property type="match status" value="1"/>
</dbReference>
<keyword evidence="3" id="KW-0732">Signal</keyword>
<name>A0A917JK02_9GAMM</name>
<evidence type="ECO:0000313" key="6">
    <source>
        <dbReference type="Proteomes" id="UP000613743"/>
    </source>
</evidence>
<dbReference type="RefSeq" id="WP_188916880.1">
    <property type="nucleotide sequence ID" value="NZ_BMPZ01000001.1"/>
</dbReference>
<feature type="domain" description="Pre-mRNA-splicing factor Syf1/CRNKL1-like C-terminal HAT-repeats" evidence="4">
    <location>
        <begin position="90"/>
        <end position="217"/>
    </location>
</feature>
<dbReference type="SUPFAM" id="SSF48452">
    <property type="entry name" value="TPR-like"/>
    <property type="match status" value="1"/>
</dbReference>
<protein>
    <submittedName>
        <fullName evidence="5">Type IV pilus biogenesis/stability protein PilW</fullName>
    </submittedName>
</protein>
<dbReference type="SMART" id="SM00028">
    <property type="entry name" value="TPR"/>
    <property type="match status" value="4"/>
</dbReference>
<evidence type="ECO:0000259" key="4">
    <source>
        <dbReference type="Pfam" id="PF23231"/>
    </source>
</evidence>
<comment type="caution">
    <text evidence="5">The sequence shown here is derived from an EMBL/GenBank/DDBJ whole genome shotgun (WGS) entry which is preliminary data.</text>
</comment>
<evidence type="ECO:0000256" key="2">
    <source>
        <dbReference type="PROSITE-ProRule" id="PRU00339"/>
    </source>
</evidence>
<dbReference type="PANTHER" id="PTHR44395">
    <property type="match status" value="1"/>
</dbReference>
<feature type="chain" id="PRO_5037709681" evidence="3">
    <location>
        <begin position="23"/>
        <end position="262"/>
    </location>
</feature>
<dbReference type="PROSITE" id="PS51257">
    <property type="entry name" value="PROKAR_LIPOPROTEIN"/>
    <property type="match status" value="1"/>
</dbReference>
<keyword evidence="2" id="KW-0802">TPR repeat</keyword>
<proteinExistence type="predicted"/>
<evidence type="ECO:0000313" key="5">
    <source>
        <dbReference type="EMBL" id="GGI68016.1"/>
    </source>
</evidence>
<dbReference type="InterPro" id="IPR013360">
    <property type="entry name" value="Pilus_4_PilW"/>
</dbReference>
<dbReference type="Gene3D" id="1.25.40.10">
    <property type="entry name" value="Tetratricopeptide repeat domain"/>
    <property type="match status" value="1"/>
</dbReference>